<dbReference type="Proteomes" id="UP000762676">
    <property type="component" value="Unassembled WGS sequence"/>
</dbReference>
<keyword evidence="1" id="KW-0808">Transferase</keyword>
<gene>
    <name evidence="9" type="ORF">ElyMa_002790400</name>
</gene>
<dbReference type="AlphaFoldDB" id="A0AAV4HQJ8"/>
<dbReference type="CDD" id="cd01647">
    <property type="entry name" value="RT_LTR"/>
    <property type="match status" value="1"/>
</dbReference>
<evidence type="ECO:0000313" key="9">
    <source>
        <dbReference type="EMBL" id="GFR99333.1"/>
    </source>
</evidence>
<evidence type="ECO:0000256" key="2">
    <source>
        <dbReference type="ARBA" id="ARBA00022695"/>
    </source>
</evidence>
<dbReference type="InterPro" id="IPR043502">
    <property type="entry name" value="DNA/RNA_pol_sf"/>
</dbReference>
<feature type="compositionally biased region" description="Polar residues" evidence="6">
    <location>
        <begin position="74"/>
        <end position="84"/>
    </location>
</feature>
<evidence type="ECO:0000256" key="5">
    <source>
        <dbReference type="ARBA" id="ARBA00022801"/>
    </source>
</evidence>
<dbReference type="GO" id="GO:0004519">
    <property type="term" value="F:endonuclease activity"/>
    <property type="evidence" value="ECO:0007669"/>
    <property type="project" value="UniProtKB-KW"/>
</dbReference>
<keyword evidence="3" id="KW-0540">Nuclease</keyword>
<accession>A0AAV4HQJ8</accession>
<organism evidence="9 10">
    <name type="scientific">Elysia marginata</name>
    <dbReference type="NCBI Taxonomy" id="1093978"/>
    <lineage>
        <taxon>Eukaryota</taxon>
        <taxon>Metazoa</taxon>
        <taxon>Spiralia</taxon>
        <taxon>Lophotrochozoa</taxon>
        <taxon>Mollusca</taxon>
        <taxon>Gastropoda</taxon>
        <taxon>Heterobranchia</taxon>
        <taxon>Euthyneura</taxon>
        <taxon>Panpulmonata</taxon>
        <taxon>Sacoglossa</taxon>
        <taxon>Placobranchoidea</taxon>
        <taxon>Plakobranchidae</taxon>
        <taxon>Elysia</taxon>
    </lineage>
</organism>
<sequence>MKAQLDLDRVHKGGLQAHHRQNYRETHKVQSKPSCSGCGRQHDSHQCPAYGKTCMKCGSKNHFARVCRTKPRHTQTSSNNINFRTSHEGGARNFTSKSRKQVQEVTDGLKNKFFIDTVGNNSPEPWRVDLDVHLDNEREITTQFKIDTGADVNVISEATWQALGRPKLSQQQQVQLSSPGGDLNVKGKFQAQIRNLQTSIFVIGNNKVDSLLSRDTSSALGLVKRMDQVKFSKVKCKPVKIKIKEGTTPYSVTTARSVPIPLQSKVKKELDRMKELDIIEEVTEPTDWVSPMVPVPKANGEVRICVDLRKLNQAIQREKYIIPTFDNIIHELRGSTIFSKLDAQSGFWQIPLNPETSKLTTFITPYGRFFMKRLPFGISSAPEIFMRVVSEILEGINAAFDYTMVGWPAYKEDVKLAARELYGVRNELSVVDGLLLRVLDEQLLEFSPVPEPQFEASQNLQNEAGPPTSPGPTRPSPSSSVIRGAQDKTPLPYVTRCGRAVNKPPRFCEYLWCNPLCREGVEFVAFSD</sequence>
<evidence type="ECO:0000256" key="1">
    <source>
        <dbReference type="ARBA" id="ARBA00022679"/>
    </source>
</evidence>
<dbReference type="InterPro" id="IPR000477">
    <property type="entry name" value="RT_dom"/>
</dbReference>
<dbReference type="GO" id="GO:0016779">
    <property type="term" value="F:nucleotidyltransferase activity"/>
    <property type="evidence" value="ECO:0007669"/>
    <property type="project" value="UniProtKB-KW"/>
</dbReference>
<feature type="domain" description="Reverse transcriptase" evidence="8">
    <location>
        <begin position="276"/>
        <end position="501"/>
    </location>
</feature>
<dbReference type="PROSITE" id="PS50878">
    <property type="entry name" value="RT_POL"/>
    <property type="match status" value="1"/>
</dbReference>
<dbReference type="PROSITE" id="PS50175">
    <property type="entry name" value="ASP_PROT_RETROV"/>
    <property type="match status" value="1"/>
</dbReference>
<protein>
    <submittedName>
        <fullName evidence="9">Pol polyprotein</fullName>
    </submittedName>
</protein>
<dbReference type="Gene3D" id="3.10.10.10">
    <property type="entry name" value="HIV Type 1 Reverse Transcriptase, subunit A, domain 1"/>
    <property type="match status" value="1"/>
</dbReference>
<dbReference type="InterPro" id="IPR021109">
    <property type="entry name" value="Peptidase_aspartic_dom_sf"/>
</dbReference>
<dbReference type="EMBL" id="BMAT01005755">
    <property type="protein sequence ID" value="GFR99333.1"/>
    <property type="molecule type" value="Genomic_DNA"/>
</dbReference>
<dbReference type="PANTHER" id="PTHR37984:SF5">
    <property type="entry name" value="PROTEIN NYNRIN-LIKE"/>
    <property type="match status" value="1"/>
</dbReference>
<dbReference type="PANTHER" id="PTHR37984">
    <property type="entry name" value="PROTEIN CBG26694"/>
    <property type="match status" value="1"/>
</dbReference>
<dbReference type="InterPro" id="IPR050951">
    <property type="entry name" value="Retrovirus_Pol_polyprotein"/>
</dbReference>
<comment type="caution">
    <text evidence="9">The sequence shown here is derived from an EMBL/GenBank/DDBJ whole genome shotgun (WGS) entry which is preliminary data.</text>
</comment>
<evidence type="ECO:0000256" key="4">
    <source>
        <dbReference type="ARBA" id="ARBA00022759"/>
    </source>
</evidence>
<dbReference type="GO" id="GO:0004190">
    <property type="term" value="F:aspartic-type endopeptidase activity"/>
    <property type="evidence" value="ECO:0007669"/>
    <property type="project" value="InterPro"/>
</dbReference>
<keyword evidence="10" id="KW-1185">Reference proteome</keyword>
<evidence type="ECO:0000313" key="10">
    <source>
        <dbReference type="Proteomes" id="UP000762676"/>
    </source>
</evidence>
<dbReference type="FunFam" id="3.10.10.10:FF:000003">
    <property type="entry name" value="Retrovirus-related Pol polyprotein from transposon 297-like Protein"/>
    <property type="match status" value="1"/>
</dbReference>
<evidence type="ECO:0000256" key="3">
    <source>
        <dbReference type="ARBA" id="ARBA00022722"/>
    </source>
</evidence>
<feature type="region of interest" description="Disordered" evidence="6">
    <location>
        <begin position="459"/>
        <end position="485"/>
    </location>
</feature>
<dbReference type="InterPro" id="IPR001995">
    <property type="entry name" value="Peptidase_A2_cat"/>
</dbReference>
<evidence type="ECO:0000256" key="6">
    <source>
        <dbReference type="SAM" id="MobiDB-lite"/>
    </source>
</evidence>
<keyword evidence="2" id="KW-0548">Nucleotidyltransferase</keyword>
<dbReference type="GO" id="GO:0006508">
    <property type="term" value="P:proteolysis"/>
    <property type="evidence" value="ECO:0007669"/>
    <property type="project" value="InterPro"/>
</dbReference>
<feature type="domain" description="Peptidase A2" evidence="7">
    <location>
        <begin position="142"/>
        <end position="186"/>
    </location>
</feature>
<reference evidence="9 10" key="1">
    <citation type="journal article" date="2021" name="Elife">
        <title>Chloroplast acquisition without the gene transfer in kleptoplastic sea slugs, Plakobranchus ocellatus.</title>
        <authorList>
            <person name="Maeda T."/>
            <person name="Takahashi S."/>
            <person name="Yoshida T."/>
            <person name="Shimamura S."/>
            <person name="Takaki Y."/>
            <person name="Nagai Y."/>
            <person name="Toyoda A."/>
            <person name="Suzuki Y."/>
            <person name="Arimoto A."/>
            <person name="Ishii H."/>
            <person name="Satoh N."/>
            <person name="Nishiyama T."/>
            <person name="Hasebe M."/>
            <person name="Maruyama T."/>
            <person name="Minagawa J."/>
            <person name="Obokata J."/>
            <person name="Shigenobu S."/>
        </authorList>
    </citation>
    <scope>NUCLEOTIDE SEQUENCE [LARGE SCALE GENOMIC DNA]</scope>
</reference>
<name>A0AAV4HQJ8_9GAST</name>
<evidence type="ECO:0000259" key="7">
    <source>
        <dbReference type="PROSITE" id="PS50175"/>
    </source>
</evidence>
<feature type="region of interest" description="Disordered" evidence="6">
    <location>
        <begin position="71"/>
        <end position="99"/>
    </location>
</feature>
<keyword evidence="5" id="KW-0378">Hydrolase</keyword>
<evidence type="ECO:0000259" key="8">
    <source>
        <dbReference type="PROSITE" id="PS50878"/>
    </source>
</evidence>
<dbReference type="SUPFAM" id="SSF56672">
    <property type="entry name" value="DNA/RNA polymerases"/>
    <property type="match status" value="1"/>
</dbReference>
<keyword evidence="4" id="KW-0255">Endonuclease</keyword>
<dbReference type="Gene3D" id="2.40.70.10">
    <property type="entry name" value="Acid Proteases"/>
    <property type="match status" value="1"/>
</dbReference>
<dbReference type="Pfam" id="PF00078">
    <property type="entry name" value="RVT_1"/>
    <property type="match status" value="1"/>
</dbReference>
<dbReference type="SUPFAM" id="SSF50630">
    <property type="entry name" value="Acid proteases"/>
    <property type="match status" value="1"/>
</dbReference>
<proteinExistence type="predicted"/>